<feature type="transmembrane region" description="Helical" evidence="1">
    <location>
        <begin position="470"/>
        <end position="490"/>
    </location>
</feature>
<dbReference type="Proteomes" id="UP000076532">
    <property type="component" value="Unassembled WGS sequence"/>
</dbReference>
<feature type="transmembrane region" description="Helical" evidence="1">
    <location>
        <begin position="502"/>
        <end position="518"/>
    </location>
</feature>
<accession>A0A166IR70</accession>
<keyword evidence="1" id="KW-0812">Transmembrane</keyword>
<organism evidence="2 3">
    <name type="scientific">Athelia psychrophila</name>
    <dbReference type="NCBI Taxonomy" id="1759441"/>
    <lineage>
        <taxon>Eukaryota</taxon>
        <taxon>Fungi</taxon>
        <taxon>Dikarya</taxon>
        <taxon>Basidiomycota</taxon>
        <taxon>Agaricomycotina</taxon>
        <taxon>Agaricomycetes</taxon>
        <taxon>Agaricomycetidae</taxon>
        <taxon>Atheliales</taxon>
        <taxon>Atheliaceae</taxon>
        <taxon>Athelia</taxon>
    </lineage>
</organism>
<proteinExistence type="predicted"/>
<name>A0A166IR70_9AGAM</name>
<keyword evidence="3" id="KW-1185">Reference proteome</keyword>
<sequence length="971" mass="105963">MVSDADTTSDHPVLLLDDTLGRTLDYTPPGTVAATATCTTCTLPRSRSTTYGNALCVSLSAVATSLPVPYVVLGATGATMSDTIRGRACVTLTSVKGPNTMSLTRGRSTNYTSSRAVACAKRASANRYTTRRHAGGHSVSAVLYTASRDGGASDQRANVTITLCGDSGHPVTINTVPNPGAYNPSTFTFGAGRVSLTGIAHAAVQVKTTWRDHGCATLDDITLAVVTAGDARFRATIAGTSPCRAASATYTNPSAPTGRFRDVARRVPGTAQVDPVLGDVAFSASASLAAEAVASTIATVPFLGIRQPSTLYGVRRSTRYPTTGLRVYSETSRLTHYGNACRAAPRPDRSNCRAAGELYVAAHRTRESRGYCAYYYYTRLTFILLTTICRSRWNRRFHVKGGGCYHYYLILDKLPRHFLNVRLAGLLRSLRPSDVNHSSLPDVTRVLRCSSSVDSRVNFNPRSVSVRTLVVMWPGMFYTATIGVTGTRALQFNLVVRHQARRLFFFVASFVAPLVVYTCNKPFDLFADRYQSVSSDSLHSLPRSKPTKRNDCLTIVRARRVPAAIPWSIKSVRKIPSSTPDKKGEYCGICVGAITEERLGGSLFLTSDFYKTLYNSETLTLQHSSSSAHGQPSPRPQAAVTPSAIHGQLTAKNIECEDMRAASMFQAYMFSVVPFQLVLDVHGLPFGVTHTPVTPATVAGCHEPKVTKVFSHHSVTNTRLTSSVPQKLGLDPNSRHLFVNFRLTRDSRLASRAFGDTPHRSGSAAESRELYTSILLNVRYSVTSPLKKEGKPSESCVGGANRRLTGYSTSNSDKVVVLKMTVPHVGTLGREIMADGREQYEASVGTRPDGTSVNDRVDLLGGTQSRVRSDRNPTVGKGWTRDAEKCGGLGHKGLWKLLSQRGKKRYLRYLLYTMRLQLYQQRALCQLTSRSRGRAELSCRGQQRELYGLIKRGFPPKLMWMGCKDPVLEPR</sequence>
<keyword evidence="1" id="KW-1133">Transmembrane helix</keyword>
<evidence type="ECO:0000313" key="3">
    <source>
        <dbReference type="Proteomes" id="UP000076532"/>
    </source>
</evidence>
<evidence type="ECO:0000256" key="1">
    <source>
        <dbReference type="SAM" id="Phobius"/>
    </source>
</evidence>
<protein>
    <submittedName>
        <fullName evidence="2">Uncharacterized protein</fullName>
    </submittedName>
</protein>
<keyword evidence="1" id="KW-0472">Membrane</keyword>
<evidence type="ECO:0000313" key="2">
    <source>
        <dbReference type="EMBL" id="KZP20089.1"/>
    </source>
</evidence>
<reference evidence="2 3" key="1">
    <citation type="journal article" date="2016" name="Mol. Biol. Evol.">
        <title>Comparative Genomics of Early-Diverging Mushroom-Forming Fungi Provides Insights into the Origins of Lignocellulose Decay Capabilities.</title>
        <authorList>
            <person name="Nagy L.G."/>
            <person name="Riley R."/>
            <person name="Tritt A."/>
            <person name="Adam C."/>
            <person name="Daum C."/>
            <person name="Floudas D."/>
            <person name="Sun H."/>
            <person name="Yadav J.S."/>
            <person name="Pangilinan J."/>
            <person name="Larsson K.H."/>
            <person name="Matsuura K."/>
            <person name="Barry K."/>
            <person name="Labutti K."/>
            <person name="Kuo R."/>
            <person name="Ohm R.A."/>
            <person name="Bhattacharya S.S."/>
            <person name="Shirouzu T."/>
            <person name="Yoshinaga Y."/>
            <person name="Martin F.M."/>
            <person name="Grigoriev I.V."/>
            <person name="Hibbett D.S."/>
        </authorList>
    </citation>
    <scope>NUCLEOTIDE SEQUENCE [LARGE SCALE GENOMIC DNA]</scope>
    <source>
        <strain evidence="2 3">CBS 109695</strain>
    </source>
</reference>
<dbReference type="EMBL" id="KV417558">
    <property type="protein sequence ID" value="KZP20089.1"/>
    <property type="molecule type" value="Genomic_DNA"/>
</dbReference>
<dbReference type="AlphaFoldDB" id="A0A166IR70"/>
<gene>
    <name evidence="2" type="ORF">FIBSPDRAFT_892256</name>
</gene>